<dbReference type="Gene3D" id="3.40.720.10">
    <property type="entry name" value="Alkaline Phosphatase, subunit A"/>
    <property type="match status" value="1"/>
</dbReference>
<feature type="domain" description="Sulfatase N-terminal" evidence="5">
    <location>
        <begin position="18"/>
        <end position="343"/>
    </location>
</feature>
<dbReference type="Proteomes" id="UP000223913">
    <property type="component" value="Unassembled WGS sequence"/>
</dbReference>
<dbReference type="OrthoDB" id="9765065at2"/>
<evidence type="ECO:0000256" key="3">
    <source>
        <dbReference type="ARBA" id="ARBA00022801"/>
    </source>
</evidence>
<evidence type="ECO:0000256" key="1">
    <source>
        <dbReference type="ARBA" id="ARBA00008779"/>
    </source>
</evidence>
<dbReference type="PROSITE" id="PS00149">
    <property type="entry name" value="SULFATASE_2"/>
    <property type="match status" value="1"/>
</dbReference>
<keyword evidence="2" id="KW-0479">Metal-binding</keyword>
<dbReference type="Pfam" id="PF00884">
    <property type="entry name" value="Sulfatase"/>
    <property type="match status" value="1"/>
</dbReference>
<dbReference type="AlphaFoldDB" id="A0A2D0NCL2"/>
<evidence type="ECO:0000313" key="6">
    <source>
        <dbReference type="EMBL" id="PHN06138.1"/>
    </source>
</evidence>
<dbReference type="GO" id="GO:0046872">
    <property type="term" value="F:metal ion binding"/>
    <property type="evidence" value="ECO:0007669"/>
    <property type="project" value="UniProtKB-KW"/>
</dbReference>
<dbReference type="EMBL" id="PDUD01000019">
    <property type="protein sequence ID" value="PHN06138.1"/>
    <property type="molecule type" value="Genomic_DNA"/>
</dbReference>
<evidence type="ECO:0000256" key="2">
    <source>
        <dbReference type="ARBA" id="ARBA00022723"/>
    </source>
</evidence>
<comment type="similarity">
    <text evidence="1">Belongs to the sulfatase family.</text>
</comment>
<proteinExistence type="inferred from homology"/>
<dbReference type="InterPro" id="IPR050738">
    <property type="entry name" value="Sulfatase"/>
</dbReference>
<keyword evidence="7" id="KW-1185">Reference proteome</keyword>
<keyword evidence="3" id="KW-0378">Hydrolase</keyword>
<comment type="caution">
    <text evidence="6">The sequence shown here is derived from an EMBL/GenBank/DDBJ whole genome shotgun (WGS) entry which is preliminary data.</text>
</comment>
<dbReference type="InterPro" id="IPR024607">
    <property type="entry name" value="Sulfatase_CS"/>
</dbReference>
<dbReference type="PANTHER" id="PTHR42693:SF53">
    <property type="entry name" value="ENDO-4-O-SULFATASE"/>
    <property type="match status" value="1"/>
</dbReference>
<evidence type="ECO:0000313" key="7">
    <source>
        <dbReference type="Proteomes" id="UP000223913"/>
    </source>
</evidence>
<organism evidence="6 7">
    <name type="scientific">Flavilitoribacter nigricans (strain ATCC 23147 / DSM 23189 / NBRC 102662 / NCIMB 1420 / SS-2)</name>
    <name type="common">Lewinella nigricans</name>
    <dbReference type="NCBI Taxonomy" id="1122177"/>
    <lineage>
        <taxon>Bacteria</taxon>
        <taxon>Pseudomonadati</taxon>
        <taxon>Bacteroidota</taxon>
        <taxon>Saprospiria</taxon>
        <taxon>Saprospirales</taxon>
        <taxon>Lewinellaceae</taxon>
        <taxon>Flavilitoribacter</taxon>
    </lineage>
</organism>
<name>A0A2D0NCL2_FLAN2</name>
<keyword evidence="4" id="KW-0106">Calcium</keyword>
<evidence type="ECO:0000259" key="5">
    <source>
        <dbReference type="Pfam" id="PF00884"/>
    </source>
</evidence>
<evidence type="ECO:0000256" key="4">
    <source>
        <dbReference type="ARBA" id="ARBA00022837"/>
    </source>
</evidence>
<protein>
    <submittedName>
        <fullName evidence="6">Sulfatase</fullName>
    </submittedName>
</protein>
<dbReference type="PANTHER" id="PTHR42693">
    <property type="entry name" value="ARYLSULFATASE FAMILY MEMBER"/>
    <property type="match status" value="1"/>
</dbReference>
<dbReference type="SUPFAM" id="SSF53649">
    <property type="entry name" value="Alkaline phosphatase-like"/>
    <property type="match status" value="1"/>
</dbReference>
<dbReference type="InterPro" id="IPR017850">
    <property type="entry name" value="Alkaline_phosphatase_core_sf"/>
</dbReference>
<accession>A0A2D0NCL2</accession>
<gene>
    <name evidence="6" type="ORF">CRP01_14105</name>
</gene>
<sequence length="453" mass="50752">MLSCSTTSQPTNKTESKPNIVVILTDDQQFDAAAFNGNEVILTPGIDQLAGQSRRFTQANVAFALCSPSRAALLTGRYGSANGVLELNSRLHAGEKTIAQYLKAAGYATGMSGKWHLPTPPGQLGFDFHNYFYSNGTYYGREIFDMGDTLRPEIHCDAYCADRSVDFIREQAGREQPFFLFHCTQTPHMDHRHTWPAQDTTKAKYRAEAMPVPANRLDDLSGKPEYLRSVRNRTQAQKYGYPDPAAIQAHTLDYYAVITEMDGFIERVLRELDAQGIADNTYVFFLSDNGWMLGDHGFTSKVLPYRPSSKVPFLVRGPGIAADTSAALVSNLDVLPTILELVGTEVPANLHGKSLLPLLRGAQQEVRPAIVYEGLGGYGGAQPNLTIITDEFRYIVTYKDAALEEVDFRELYHQRDDFWEMNNLADQPEYGETLRELELYIDRHQQNILQEKS</sequence>
<reference evidence="6 7" key="1">
    <citation type="submission" date="2017-10" db="EMBL/GenBank/DDBJ databases">
        <title>The draft genome sequence of Lewinella nigricans NBRC 102662.</title>
        <authorList>
            <person name="Wang K."/>
        </authorList>
    </citation>
    <scope>NUCLEOTIDE SEQUENCE [LARGE SCALE GENOMIC DNA]</scope>
    <source>
        <strain evidence="6 7">NBRC 102662</strain>
    </source>
</reference>
<dbReference type="InterPro" id="IPR000917">
    <property type="entry name" value="Sulfatase_N"/>
</dbReference>
<dbReference type="GO" id="GO:0004065">
    <property type="term" value="F:arylsulfatase activity"/>
    <property type="evidence" value="ECO:0007669"/>
    <property type="project" value="TreeGrafter"/>
</dbReference>
<dbReference type="PROSITE" id="PS00523">
    <property type="entry name" value="SULFATASE_1"/>
    <property type="match status" value="1"/>
</dbReference>